<sequence>MPSLNCDFVCDHLSDYVVVLSTAPSDHSGRLARLIVEERLAACVNISQVRSTFWWEGEVNQEAEDLLIIKTERQKAEELSSRIRAVHPYDLPEIIILPIIGGDDRYLAWISEELRGSSGAGGPKAEDM</sequence>
<evidence type="ECO:0000313" key="3">
    <source>
        <dbReference type="Proteomes" id="UP001220010"/>
    </source>
</evidence>
<dbReference type="Gene3D" id="3.30.70.120">
    <property type="match status" value="1"/>
</dbReference>
<dbReference type="InterPro" id="IPR011322">
    <property type="entry name" value="N-reg_PII-like_a/b"/>
</dbReference>
<dbReference type="PANTHER" id="PTHR23419:SF8">
    <property type="entry name" value="FI09726P"/>
    <property type="match status" value="1"/>
</dbReference>
<dbReference type="InterPro" id="IPR004323">
    <property type="entry name" value="Ion_tolerance_CutA"/>
</dbReference>
<protein>
    <submittedName>
        <fullName evidence="2">Divalent cation tolerance protein CutA</fullName>
    </submittedName>
</protein>
<evidence type="ECO:0000313" key="2">
    <source>
        <dbReference type="EMBL" id="MDF0589869.1"/>
    </source>
</evidence>
<proteinExistence type="inferred from homology"/>
<name>A0ABT5X598_9EURY</name>
<dbReference type="EMBL" id="JARFPK010000004">
    <property type="protein sequence ID" value="MDF0589869.1"/>
    <property type="molecule type" value="Genomic_DNA"/>
</dbReference>
<dbReference type="InterPro" id="IPR015867">
    <property type="entry name" value="N-reg_PII/ATP_PRibTrfase_C"/>
</dbReference>
<comment type="caution">
    <text evidence="2">The sequence shown here is derived from an EMBL/GenBank/DDBJ whole genome shotgun (WGS) entry which is preliminary data.</text>
</comment>
<gene>
    <name evidence="2" type="primary">cutA</name>
    <name evidence="2" type="ORF">P0O15_01575</name>
</gene>
<dbReference type="PANTHER" id="PTHR23419">
    <property type="entry name" value="DIVALENT CATION TOLERANCE CUTA-RELATED"/>
    <property type="match status" value="1"/>
</dbReference>
<keyword evidence="3" id="KW-1185">Reference proteome</keyword>
<comment type="similarity">
    <text evidence="1">Belongs to the CutA family.</text>
</comment>
<accession>A0ABT5X598</accession>
<organism evidence="2 3">
    <name type="scientific">Candidatus Methanocrinis natronophilus</name>
    <dbReference type="NCBI Taxonomy" id="3033396"/>
    <lineage>
        <taxon>Archaea</taxon>
        <taxon>Methanobacteriati</taxon>
        <taxon>Methanobacteriota</taxon>
        <taxon>Stenosarchaea group</taxon>
        <taxon>Methanomicrobia</taxon>
        <taxon>Methanotrichales</taxon>
        <taxon>Methanotrichaceae</taxon>
        <taxon>Methanocrinis</taxon>
    </lineage>
</organism>
<dbReference type="SUPFAM" id="SSF54913">
    <property type="entry name" value="GlnB-like"/>
    <property type="match status" value="1"/>
</dbReference>
<dbReference type="RefSeq" id="WP_316965630.1">
    <property type="nucleotide sequence ID" value="NZ_JARFPK010000004.1"/>
</dbReference>
<evidence type="ECO:0000256" key="1">
    <source>
        <dbReference type="ARBA" id="ARBA00010169"/>
    </source>
</evidence>
<dbReference type="Proteomes" id="UP001220010">
    <property type="component" value="Unassembled WGS sequence"/>
</dbReference>
<reference evidence="2 3" key="1">
    <citation type="submission" date="2023-03" db="EMBL/GenBank/DDBJ databases">
        <title>WGS of Methanotrichaceae archaeon Mx.</title>
        <authorList>
            <person name="Sorokin D.Y."/>
            <person name="Merkel A.Y."/>
        </authorList>
    </citation>
    <scope>NUCLEOTIDE SEQUENCE [LARGE SCALE GENOMIC DNA]</scope>
    <source>
        <strain evidence="2 3">Mx</strain>
    </source>
</reference>
<dbReference type="Pfam" id="PF03091">
    <property type="entry name" value="CutA1"/>
    <property type="match status" value="1"/>
</dbReference>